<evidence type="ECO:0000256" key="4">
    <source>
        <dbReference type="ARBA" id="ARBA00022605"/>
    </source>
</evidence>
<evidence type="ECO:0000313" key="12">
    <source>
        <dbReference type="Proteomes" id="UP000823886"/>
    </source>
</evidence>
<comment type="caution">
    <text evidence="11">The sequence shown here is derived from an EMBL/GenBank/DDBJ whole genome shotgun (WGS) entry which is preliminary data.</text>
</comment>
<dbReference type="InterPro" id="IPR011060">
    <property type="entry name" value="RibuloseP-bd_barrel"/>
</dbReference>
<name>A0A9D2PN46_9FIRM</name>
<evidence type="ECO:0000313" key="11">
    <source>
        <dbReference type="EMBL" id="HJC64158.1"/>
    </source>
</evidence>
<feature type="active site" description="Proton acceptor" evidence="9">
    <location>
        <position position="44"/>
    </location>
</feature>
<dbReference type="InterPro" id="IPR013785">
    <property type="entry name" value="Aldolase_TIM"/>
</dbReference>
<dbReference type="FunFam" id="3.20.20.70:FF:000037">
    <property type="entry name" value="Tryptophan synthase alpha chain"/>
    <property type="match status" value="1"/>
</dbReference>
<evidence type="ECO:0000256" key="8">
    <source>
        <dbReference type="ARBA" id="ARBA00049047"/>
    </source>
</evidence>
<dbReference type="EMBL" id="DWVZ01000150">
    <property type="protein sequence ID" value="HJC64158.1"/>
    <property type="molecule type" value="Genomic_DNA"/>
</dbReference>
<accession>A0A9D2PN46</accession>
<keyword evidence="4 9" id="KW-0028">Amino-acid biosynthesis</keyword>
<dbReference type="InterPro" id="IPR002028">
    <property type="entry name" value="Trp_synthase_suA"/>
</dbReference>
<comment type="similarity">
    <text evidence="9 10">Belongs to the TrpA family.</text>
</comment>
<protein>
    <recommendedName>
        <fullName evidence="9">Tryptophan synthase alpha chain</fullName>
        <ecNumber evidence="9">4.2.1.20</ecNumber>
    </recommendedName>
</protein>
<dbReference type="GO" id="GO:0005829">
    <property type="term" value="C:cytosol"/>
    <property type="evidence" value="ECO:0007669"/>
    <property type="project" value="TreeGrafter"/>
</dbReference>
<dbReference type="Proteomes" id="UP000823886">
    <property type="component" value="Unassembled WGS sequence"/>
</dbReference>
<comment type="function">
    <text evidence="1 9">The alpha subunit is responsible for the aldol cleavage of indoleglycerol phosphate to indole and glyceraldehyde 3-phosphate.</text>
</comment>
<comment type="subunit">
    <text evidence="3 9">Tetramer of two alpha and two beta chains.</text>
</comment>
<organism evidence="11 12">
    <name type="scientific">Candidatus Blautia merdavium</name>
    <dbReference type="NCBI Taxonomy" id="2838494"/>
    <lineage>
        <taxon>Bacteria</taxon>
        <taxon>Bacillati</taxon>
        <taxon>Bacillota</taxon>
        <taxon>Clostridia</taxon>
        <taxon>Lachnospirales</taxon>
        <taxon>Lachnospiraceae</taxon>
        <taxon>Blautia</taxon>
    </lineage>
</organism>
<dbReference type="PANTHER" id="PTHR43406:SF1">
    <property type="entry name" value="TRYPTOPHAN SYNTHASE ALPHA CHAIN, CHLOROPLASTIC"/>
    <property type="match status" value="1"/>
</dbReference>
<dbReference type="CDD" id="cd04724">
    <property type="entry name" value="Tryptophan_synthase_alpha"/>
    <property type="match status" value="1"/>
</dbReference>
<proteinExistence type="inferred from homology"/>
<evidence type="ECO:0000256" key="3">
    <source>
        <dbReference type="ARBA" id="ARBA00011270"/>
    </source>
</evidence>
<dbReference type="GO" id="GO:0004834">
    <property type="term" value="F:tryptophan synthase activity"/>
    <property type="evidence" value="ECO:0007669"/>
    <property type="project" value="UniProtKB-UniRule"/>
</dbReference>
<evidence type="ECO:0000256" key="5">
    <source>
        <dbReference type="ARBA" id="ARBA00022822"/>
    </source>
</evidence>
<evidence type="ECO:0000256" key="10">
    <source>
        <dbReference type="RuleBase" id="RU003662"/>
    </source>
</evidence>
<evidence type="ECO:0000256" key="2">
    <source>
        <dbReference type="ARBA" id="ARBA00004733"/>
    </source>
</evidence>
<dbReference type="Pfam" id="PF00290">
    <property type="entry name" value="Trp_syntA"/>
    <property type="match status" value="1"/>
</dbReference>
<evidence type="ECO:0000256" key="1">
    <source>
        <dbReference type="ARBA" id="ARBA00003365"/>
    </source>
</evidence>
<keyword evidence="6 9" id="KW-0057">Aromatic amino acid biosynthesis</keyword>
<keyword evidence="5 9" id="KW-0822">Tryptophan biosynthesis</keyword>
<feature type="active site" description="Proton acceptor" evidence="9">
    <location>
        <position position="55"/>
    </location>
</feature>
<reference evidence="11" key="2">
    <citation type="submission" date="2021-04" db="EMBL/GenBank/DDBJ databases">
        <authorList>
            <person name="Gilroy R."/>
        </authorList>
    </citation>
    <scope>NUCLEOTIDE SEQUENCE</scope>
    <source>
        <strain evidence="11">ChiBcec2-3848</strain>
    </source>
</reference>
<comment type="catalytic activity">
    <reaction evidence="8 9">
        <text>(1S,2R)-1-C-(indol-3-yl)glycerol 3-phosphate + L-serine = D-glyceraldehyde 3-phosphate + L-tryptophan + H2O</text>
        <dbReference type="Rhea" id="RHEA:10532"/>
        <dbReference type="ChEBI" id="CHEBI:15377"/>
        <dbReference type="ChEBI" id="CHEBI:33384"/>
        <dbReference type="ChEBI" id="CHEBI:57912"/>
        <dbReference type="ChEBI" id="CHEBI:58866"/>
        <dbReference type="ChEBI" id="CHEBI:59776"/>
        <dbReference type="EC" id="4.2.1.20"/>
    </reaction>
</comment>
<dbReference type="SUPFAM" id="SSF51366">
    <property type="entry name" value="Ribulose-phoshate binding barrel"/>
    <property type="match status" value="1"/>
</dbReference>
<keyword evidence="7 9" id="KW-0456">Lyase</keyword>
<gene>
    <name evidence="9 11" type="primary">trpA</name>
    <name evidence="11" type="ORF">H9753_11160</name>
</gene>
<dbReference type="NCBIfam" id="TIGR00262">
    <property type="entry name" value="trpA"/>
    <property type="match status" value="1"/>
</dbReference>
<comment type="pathway">
    <text evidence="2 9">Amino-acid biosynthesis; L-tryptophan biosynthesis; L-tryptophan from chorismate: step 5/5.</text>
</comment>
<dbReference type="PANTHER" id="PTHR43406">
    <property type="entry name" value="TRYPTOPHAN SYNTHASE, ALPHA CHAIN"/>
    <property type="match status" value="1"/>
</dbReference>
<reference evidence="11" key="1">
    <citation type="journal article" date="2021" name="PeerJ">
        <title>Extensive microbial diversity within the chicken gut microbiome revealed by metagenomics and culture.</title>
        <authorList>
            <person name="Gilroy R."/>
            <person name="Ravi A."/>
            <person name="Getino M."/>
            <person name="Pursley I."/>
            <person name="Horton D.L."/>
            <person name="Alikhan N.F."/>
            <person name="Baker D."/>
            <person name="Gharbi K."/>
            <person name="Hall N."/>
            <person name="Watson M."/>
            <person name="Adriaenssens E.M."/>
            <person name="Foster-Nyarko E."/>
            <person name="Jarju S."/>
            <person name="Secka A."/>
            <person name="Antonio M."/>
            <person name="Oren A."/>
            <person name="Chaudhuri R.R."/>
            <person name="La Ragione R."/>
            <person name="Hildebrand F."/>
            <person name="Pallen M.J."/>
        </authorList>
    </citation>
    <scope>NUCLEOTIDE SEQUENCE</scope>
    <source>
        <strain evidence="11">ChiBcec2-3848</strain>
    </source>
</reference>
<sequence length="262" mass="28553">MNKISEAFDKKKAFIPFITAGDPSLEVTEQLLYAMEEAGADLIEIGIPFSDPTAEGVVIQAANERALKAGCTTDRLFDMLEKTVGKIHVPMVFLTYVNPIYTYGKEKFMKRCVQCGISGLIVPDMPYEEKGELKPVCEAYGIQIISLIAPTSQERISRIAKEAEGYIYCVSSLGVTGVRSEIKTDIKAMVDLVRQATDTPCAVGFGISTPKQAEKMAAVSDGAIVGSAIVKIIEKYGADSIPYVAEYVRKMKNAVKNAENRC</sequence>
<evidence type="ECO:0000256" key="6">
    <source>
        <dbReference type="ARBA" id="ARBA00023141"/>
    </source>
</evidence>
<evidence type="ECO:0000256" key="9">
    <source>
        <dbReference type="HAMAP-Rule" id="MF_00131"/>
    </source>
</evidence>
<dbReference type="AlphaFoldDB" id="A0A9D2PN46"/>
<dbReference type="EC" id="4.2.1.20" evidence="9"/>
<dbReference type="Gene3D" id="3.20.20.70">
    <property type="entry name" value="Aldolase class I"/>
    <property type="match status" value="1"/>
</dbReference>
<dbReference type="HAMAP" id="MF_00131">
    <property type="entry name" value="Trp_synth_alpha"/>
    <property type="match status" value="1"/>
</dbReference>
<evidence type="ECO:0000256" key="7">
    <source>
        <dbReference type="ARBA" id="ARBA00023239"/>
    </source>
</evidence>